<keyword evidence="8 13" id="KW-0547">Nucleotide-binding</keyword>
<evidence type="ECO:0000256" key="9">
    <source>
        <dbReference type="ARBA" id="ARBA00022777"/>
    </source>
</evidence>
<keyword evidence="6 13" id="KW-0441">Lipid A biosynthesis</keyword>
<comment type="catalytic activity">
    <reaction evidence="13">
        <text>a lipid A disaccharide + ATP = a lipid IVA + ADP + H(+)</text>
        <dbReference type="Rhea" id="RHEA:67840"/>
        <dbReference type="ChEBI" id="CHEBI:15378"/>
        <dbReference type="ChEBI" id="CHEBI:30616"/>
        <dbReference type="ChEBI" id="CHEBI:176343"/>
        <dbReference type="ChEBI" id="CHEBI:176425"/>
        <dbReference type="ChEBI" id="CHEBI:456216"/>
        <dbReference type="EC" id="2.7.1.130"/>
    </reaction>
</comment>
<feature type="transmembrane region" description="Helical" evidence="14">
    <location>
        <begin position="14"/>
        <end position="35"/>
    </location>
</feature>
<dbReference type="AlphaFoldDB" id="A0A3D8M8M5"/>
<evidence type="ECO:0000256" key="11">
    <source>
        <dbReference type="ARBA" id="ARBA00023098"/>
    </source>
</evidence>
<comment type="similarity">
    <text evidence="13">Belongs to the LpxK family.</text>
</comment>
<evidence type="ECO:0000313" key="16">
    <source>
        <dbReference type="Proteomes" id="UP000256561"/>
    </source>
</evidence>
<dbReference type="InterPro" id="IPR003758">
    <property type="entry name" value="LpxK"/>
</dbReference>
<evidence type="ECO:0000256" key="2">
    <source>
        <dbReference type="ARBA" id="ARBA00004870"/>
    </source>
</evidence>
<name>A0A3D8M8M5_9ALTE</name>
<dbReference type="PANTHER" id="PTHR42724:SF1">
    <property type="entry name" value="TETRAACYLDISACCHARIDE 4'-KINASE, MITOCHONDRIAL-RELATED"/>
    <property type="match status" value="1"/>
</dbReference>
<keyword evidence="14" id="KW-0472">Membrane</keyword>
<keyword evidence="14" id="KW-1133">Transmembrane helix</keyword>
<feature type="binding site" evidence="13">
    <location>
        <begin position="57"/>
        <end position="64"/>
    </location>
    <ligand>
        <name>ATP</name>
        <dbReference type="ChEBI" id="CHEBI:30616"/>
    </ligand>
</feature>
<dbReference type="EC" id="2.7.1.130" evidence="3 13"/>
<keyword evidence="5 13" id="KW-0444">Lipid biosynthesis</keyword>
<dbReference type="GO" id="GO:0005524">
    <property type="term" value="F:ATP binding"/>
    <property type="evidence" value="ECO:0007669"/>
    <property type="project" value="UniProtKB-UniRule"/>
</dbReference>
<dbReference type="InterPro" id="IPR027417">
    <property type="entry name" value="P-loop_NTPase"/>
</dbReference>
<keyword evidence="16" id="KW-1185">Reference proteome</keyword>
<dbReference type="EMBL" id="QRHA01000005">
    <property type="protein sequence ID" value="RDV26092.1"/>
    <property type="molecule type" value="Genomic_DNA"/>
</dbReference>
<evidence type="ECO:0000256" key="12">
    <source>
        <dbReference type="ARBA" id="ARBA00029757"/>
    </source>
</evidence>
<evidence type="ECO:0000256" key="13">
    <source>
        <dbReference type="HAMAP-Rule" id="MF_00409"/>
    </source>
</evidence>
<dbReference type="PROSITE" id="PS51257">
    <property type="entry name" value="PROKAR_LIPOPROTEIN"/>
    <property type="match status" value="1"/>
</dbReference>
<proteinExistence type="inferred from homology"/>
<reference evidence="16" key="1">
    <citation type="submission" date="2018-08" db="EMBL/GenBank/DDBJ databases">
        <authorList>
            <person name="Zhang J."/>
            <person name="Du Z.-J."/>
        </authorList>
    </citation>
    <scope>NUCLEOTIDE SEQUENCE [LARGE SCALE GENOMIC DNA]</scope>
    <source>
        <strain evidence="16">KCTC 52655</strain>
    </source>
</reference>
<dbReference type="GO" id="GO:0009245">
    <property type="term" value="P:lipid A biosynthetic process"/>
    <property type="evidence" value="ECO:0007669"/>
    <property type="project" value="UniProtKB-UniRule"/>
</dbReference>
<evidence type="ECO:0000313" key="15">
    <source>
        <dbReference type="EMBL" id="RDV26092.1"/>
    </source>
</evidence>
<dbReference type="SUPFAM" id="SSF52540">
    <property type="entry name" value="P-loop containing nucleoside triphosphate hydrolases"/>
    <property type="match status" value="1"/>
</dbReference>
<protein>
    <recommendedName>
        <fullName evidence="4 13">Tetraacyldisaccharide 4'-kinase</fullName>
        <ecNumber evidence="3 13">2.7.1.130</ecNumber>
    </recommendedName>
    <alternativeName>
        <fullName evidence="12 13">Lipid A 4'-kinase</fullName>
    </alternativeName>
</protein>
<evidence type="ECO:0000256" key="3">
    <source>
        <dbReference type="ARBA" id="ARBA00012071"/>
    </source>
</evidence>
<evidence type="ECO:0000256" key="6">
    <source>
        <dbReference type="ARBA" id="ARBA00022556"/>
    </source>
</evidence>
<keyword evidence="7 13" id="KW-0808">Transferase</keyword>
<dbReference type="RefSeq" id="WP_115592962.1">
    <property type="nucleotide sequence ID" value="NZ_QRHA01000005.1"/>
</dbReference>
<gene>
    <name evidence="13" type="primary">lpxK</name>
    <name evidence="15" type="ORF">DXV75_08410</name>
</gene>
<dbReference type="GO" id="GO:0005886">
    <property type="term" value="C:plasma membrane"/>
    <property type="evidence" value="ECO:0007669"/>
    <property type="project" value="TreeGrafter"/>
</dbReference>
<dbReference type="OrthoDB" id="9766423at2"/>
<keyword evidence="14" id="KW-0812">Transmembrane</keyword>
<accession>A0A3D8M8M5</accession>
<evidence type="ECO:0000256" key="7">
    <source>
        <dbReference type="ARBA" id="ARBA00022679"/>
    </source>
</evidence>
<keyword evidence="11 13" id="KW-0443">Lipid metabolism</keyword>
<dbReference type="PANTHER" id="PTHR42724">
    <property type="entry name" value="TETRAACYLDISACCHARIDE 4'-KINASE"/>
    <property type="match status" value="1"/>
</dbReference>
<dbReference type="GO" id="GO:0009244">
    <property type="term" value="P:lipopolysaccharide core region biosynthetic process"/>
    <property type="evidence" value="ECO:0007669"/>
    <property type="project" value="TreeGrafter"/>
</dbReference>
<evidence type="ECO:0000256" key="5">
    <source>
        <dbReference type="ARBA" id="ARBA00022516"/>
    </source>
</evidence>
<dbReference type="UniPathway" id="UPA00359">
    <property type="reaction ID" value="UER00482"/>
</dbReference>
<comment type="function">
    <text evidence="1 13">Transfers the gamma-phosphate of ATP to the 4'-position of a tetraacyldisaccharide 1-phosphate intermediate (termed DS-1-P) to form tetraacyldisaccharide 1,4'-bis-phosphate (lipid IVA).</text>
</comment>
<dbReference type="NCBIfam" id="TIGR00682">
    <property type="entry name" value="lpxK"/>
    <property type="match status" value="1"/>
</dbReference>
<dbReference type="GO" id="GO:0009029">
    <property type="term" value="F:lipid-A 4'-kinase activity"/>
    <property type="evidence" value="ECO:0007669"/>
    <property type="project" value="UniProtKB-UniRule"/>
</dbReference>
<dbReference type="Proteomes" id="UP000256561">
    <property type="component" value="Unassembled WGS sequence"/>
</dbReference>
<dbReference type="HAMAP" id="MF_00409">
    <property type="entry name" value="LpxK"/>
    <property type="match status" value="1"/>
</dbReference>
<keyword evidence="9 13" id="KW-0418">Kinase</keyword>
<sequence length="343" mass="37810">MTKIEQAWHSNASWLWFLWPLSILFALISACRRALYRSGLLNSSKPKAFVLVVGNISVGGNGKTPLVIALVEFFLSRNVKVGVLSRGYGGAQSAFPHQVTDADSAKLVGDEPKLIAARTGVPVVIDPVRKRGADYLAGKLQCQVIICDDGLQHYALSRDMEIVVMDERRYGNGRLLPMGPLREGVWRLNTVHSIVHNVSGSTQPALPGVVVPQYAMQLISSELVNVRNPAVKLSVAEFLDRYSECSAIAGIGNPERFFHHLNALGLTVEHPTAFADHHSFTAQDLPGSAVIMTEKDAVKIQLFAHQDCWYLPVTAQLNPSFYRQVFTAYEHYNNQQEGQPHGV</sequence>
<evidence type="ECO:0000256" key="4">
    <source>
        <dbReference type="ARBA" id="ARBA00016436"/>
    </source>
</evidence>
<dbReference type="Pfam" id="PF02606">
    <property type="entry name" value="LpxK"/>
    <property type="match status" value="1"/>
</dbReference>
<comment type="caution">
    <text evidence="15">The sequence shown here is derived from an EMBL/GenBank/DDBJ whole genome shotgun (WGS) entry which is preliminary data.</text>
</comment>
<keyword evidence="10 13" id="KW-0067">ATP-binding</keyword>
<organism evidence="15 16">
    <name type="scientific">Alteromonas aestuariivivens</name>
    <dbReference type="NCBI Taxonomy" id="1938339"/>
    <lineage>
        <taxon>Bacteria</taxon>
        <taxon>Pseudomonadati</taxon>
        <taxon>Pseudomonadota</taxon>
        <taxon>Gammaproteobacteria</taxon>
        <taxon>Alteromonadales</taxon>
        <taxon>Alteromonadaceae</taxon>
        <taxon>Alteromonas/Salinimonas group</taxon>
        <taxon>Alteromonas</taxon>
    </lineage>
</organism>
<comment type="pathway">
    <text evidence="2 13">Glycolipid biosynthesis; lipid IV(A) biosynthesis; lipid IV(A) from (3R)-3-hydroxytetradecanoyl-[acyl-carrier-protein] and UDP-N-acetyl-alpha-D-glucosamine: step 6/6.</text>
</comment>
<evidence type="ECO:0000256" key="1">
    <source>
        <dbReference type="ARBA" id="ARBA00002274"/>
    </source>
</evidence>
<evidence type="ECO:0000256" key="10">
    <source>
        <dbReference type="ARBA" id="ARBA00022840"/>
    </source>
</evidence>
<evidence type="ECO:0000256" key="14">
    <source>
        <dbReference type="SAM" id="Phobius"/>
    </source>
</evidence>
<evidence type="ECO:0000256" key="8">
    <source>
        <dbReference type="ARBA" id="ARBA00022741"/>
    </source>
</evidence>